<proteinExistence type="predicted"/>
<dbReference type="InterPro" id="IPR011006">
    <property type="entry name" value="CheY-like_superfamily"/>
</dbReference>
<dbReference type="CDD" id="cd00156">
    <property type="entry name" value="REC"/>
    <property type="match status" value="1"/>
</dbReference>
<comment type="caution">
    <text evidence="8">The sequence shown here is derived from an EMBL/GenBank/DDBJ whole genome shotgun (WGS) entry which is preliminary data.</text>
</comment>
<dbReference type="Pfam" id="PF07730">
    <property type="entry name" value="HisKA_3"/>
    <property type="match status" value="1"/>
</dbReference>
<reference evidence="9" key="1">
    <citation type="journal article" date="2019" name="Int. J. Syst. Evol. Microbiol.">
        <title>The Global Catalogue of Microorganisms (GCM) 10K type strain sequencing project: providing services to taxonomists for standard genome sequencing and annotation.</title>
        <authorList>
            <consortium name="The Broad Institute Genomics Platform"/>
            <consortium name="The Broad Institute Genome Sequencing Center for Infectious Disease"/>
            <person name="Wu L."/>
            <person name="Ma J."/>
        </authorList>
    </citation>
    <scope>NUCLEOTIDE SEQUENCE [LARGE SCALE GENOMIC DNA]</scope>
    <source>
        <strain evidence="9">NBRC 105857</strain>
    </source>
</reference>
<evidence type="ECO:0000313" key="9">
    <source>
        <dbReference type="Proteomes" id="UP001156664"/>
    </source>
</evidence>
<dbReference type="Pfam" id="PF00072">
    <property type="entry name" value="Response_reg"/>
    <property type="match status" value="1"/>
</dbReference>
<evidence type="ECO:0000256" key="2">
    <source>
        <dbReference type="ARBA" id="ARBA00022777"/>
    </source>
</evidence>
<evidence type="ECO:0000313" key="8">
    <source>
        <dbReference type="EMBL" id="GLR26738.1"/>
    </source>
</evidence>
<dbReference type="SMART" id="SM00448">
    <property type="entry name" value="REC"/>
    <property type="match status" value="1"/>
</dbReference>
<dbReference type="Gene3D" id="3.30.450.20">
    <property type="entry name" value="PAS domain"/>
    <property type="match status" value="1"/>
</dbReference>
<dbReference type="InterPro" id="IPR000014">
    <property type="entry name" value="PAS"/>
</dbReference>
<dbReference type="SUPFAM" id="SSF55874">
    <property type="entry name" value="ATPase domain of HSP90 chaperone/DNA topoisomerase II/histidine kinase"/>
    <property type="match status" value="1"/>
</dbReference>
<dbReference type="Pfam" id="PF02518">
    <property type="entry name" value="HATPase_c"/>
    <property type="match status" value="1"/>
</dbReference>
<name>A0ABQ5YQA9_9BURK</name>
<protein>
    <recommendedName>
        <fullName evidence="10">Response regulator</fullName>
    </recommendedName>
</protein>
<keyword evidence="2" id="KW-0418">Kinase</keyword>
<dbReference type="PANTHER" id="PTHR24421">
    <property type="entry name" value="NITRATE/NITRITE SENSOR PROTEIN NARX-RELATED"/>
    <property type="match status" value="1"/>
</dbReference>
<feature type="domain" description="Response regulatory" evidence="6">
    <location>
        <begin position="24"/>
        <end position="140"/>
    </location>
</feature>
<evidence type="ECO:0000256" key="1">
    <source>
        <dbReference type="ARBA" id="ARBA00022679"/>
    </source>
</evidence>
<dbReference type="InterPro" id="IPR035965">
    <property type="entry name" value="PAS-like_dom_sf"/>
</dbReference>
<dbReference type="RefSeq" id="WP_284281393.1">
    <property type="nucleotide sequence ID" value="NZ_BSOJ01000017.1"/>
</dbReference>
<evidence type="ECO:0008006" key="10">
    <source>
        <dbReference type="Google" id="ProtNLM"/>
    </source>
</evidence>
<evidence type="ECO:0000256" key="4">
    <source>
        <dbReference type="PROSITE-ProRule" id="PRU00169"/>
    </source>
</evidence>
<dbReference type="Gene3D" id="3.40.50.2300">
    <property type="match status" value="1"/>
</dbReference>
<dbReference type="CDD" id="cd16917">
    <property type="entry name" value="HATPase_UhpB-NarQ-NarX-like"/>
    <property type="match status" value="1"/>
</dbReference>
<dbReference type="SUPFAM" id="SSF55785">
    <property type="entry name" value="PYP-like sensor domain (PAS domain)"/>
    <property type="match status" value="1"/>
</dbReference>
<dbReference type="InterPro" id="IPR005467">
    <property type="entry name" value="His_kinase_dom"/>
</dbReference>
<evidence type="ECO:0000256" key="3">
    <source>
        <dbReference type="ARBA" id="ARBA00023012"/>
    </source>
</evidence>
<dbReference type="InterPro" id="IPR003594">
    <property type="entry name" value="HATPase_dom"/>
</dbReference>
<dbReference type="InterPro" id="IPR011712">
    <property type="entry name" value="Sig_transdc_His_kin_sub3_dim/P"/>
</dbReference>
<dbReference type="Gene3D" id="3.30.565.10">
    <property type="entry name" value="Histidine kinase-like ATPase, C-terminal domain"/>
    <property type="match status" value="1"/>
</dbReference>
<gene>
    <name evidence="8" type="ORF">GCM10007875_18280</name>
</gene>
<dbReference type="Proteomes" id="UP001156664">
    <property type="component" value="Unassembled WGS sequence"/>
</dbReference>
<dbReference type="EMBL" id="BSOJ01000017">
    <property type="protein sequence ID" value="GLR26738.1"/>
    <property type="molecule type" value="Genomic_DNA"/>
</dbReference>
<keyword evidence="3" id="KW-0902">Two-component regulatory system</keyword>
<keyword evidence="4" id="KW-0597">Phosphoprotein</keyword>
<accession>A0ABQ5YQA9</accession>
<keyword evidence="1" id="KW-0808">Transferase</keyword>
<dbReference type="PANTHER" id="PTHR24421:SF59">
    <property type="entry name" value="OXYGEN SENSOR HISTIDINE KINASE NREB"/>
    <property type="match status" value="1"/>
</dbReference>
<feature type="domain" description="Histidine kinase" evidence="5">
    <location>
        <begin position="416"/>
        <end position="505"/>
    </location>
</feature>
<dbReference type="NCBIfam" id="TIGR00229">
    <property type="entry name" value="sensory_box"/>
    <property type="match status" value="1"/>
</dbReference>
<evidence type="ECO:0000259" key="6">
    <source>
        <dbReference type="PROSITE" id="PS50110"/>
    </source>
</evidence>
<evidence type="ECO:0000259" key="7">
    <source>
        <dbReference type="PROSITE" id="PS50112"/>
    </source>
</evidence>
<dbReference type="InterPro" id="IPR036890">
    <property type="entry name" value="HATPase_C_sf"/>
</dbReference>
<sequence>MSDSRGGIPASLLDLSGYIHEGLKVLFVEDNESDFELMCRNLKKGGLKVAATRVDTILDLHERLEHEEWDVVISDHRLPGFSSEEALKLVRDSGLDIPFIIVSGSIGEDMAVEAMRAGADDYLMKDKLARLVPAVERSLKAANERRSLAAAERAQRDSEQRFAAIAENIPGIIFQMQSGTQIGKPTVPFVSEGALRIFGLSPRNFLENPRIFFEQFEDDDASKLHDELLQAEQNNCTLSWEGRLKSHGKLPERWVLLNAVGRKFDTVTHWDGVLLDITEKKMAEKALIQSEAEIRSLSAEFEKRREAERGAIAREIHDDMGGSLTKLKADIAWMHKNETLNTAGVEKLDDMLELVEHLLASSQRIAKDLRPGILDYGLVAALEWLLNDFEKRSGTKTAFRCNVDELALQGEAKTALFRILQESLTNIVKHAQATEVDVELFVTEDEITLEIRDNGVGIDNADKLKQTSFGLRGMQERVSAFNGWADVSGAKGAGTTVMVGIPKQQEGDRDND</sequence>
<feature type="modified residue" description="4-aspartylphosphate" evidence="4">
    <location>
        <position position="75"/>
    </location>
</feature>
<dbReference type="PROSITE" id="PS50110">
    <property type="entry name" value="RESPONSE_REGULATORY"/>
    <property type="match status" value="1"/>
</dbReference>
<dbReference type="InterPro" id="IPR001789">
    <property type="entry name" value="Sig_transdc_resp-reg_receiver"/>
</dbReference>
<dbReference type="InterPro" id="IPR050482">
    <property type="entry name" value="Sensor_HK_TwoCompSys"/>
</dbReference>
<dbReference type="SMART" id="SM00387">
    <property type="entry name" value="HATPase_c"/>
    <property type="match status" value="1"/>
</dbReference>
<dbReference type="PROSITE" id="PS50112">
    <property type="entry name" value="PAS"/>
    <property type="match status" value="1"/>
</dbReference>
<evidence type="ECO:0000259" key="5">
    <source>
        <dbReference type="PROSITE" id="PS50109"/>
    </source>
</evidence>
<dbReference type="Gene3D" id="1.20.5.1930">
    <property type="match status" value="1"/>
</dbReference>
<feature type="domain" description="PAS" evidence="7">
    <location>
        <begin position="158"/>
        <end position="235"/>
    </location>
</feature>
<organism evidence="8 9">
    <name type="scientific">Limnobacter litoralis</name>
    <dbReference type="NCBI Taxonomy" id="481366"/>
    <lineage>
        <taxon>Bacteria</taxon>
        <taxon>Pseudomonadati</taxon>
        <taxon>Pseudomonadota</taxon>
        <taxon>Betaproteobacteria</taxon>
        <taxon>Burkholderiales</taxon>
        <taxon>Burkholderiaceae</taxon>
        <taxon>Limnobacter</taxon>
    </lineage>
</organism>
<keyword evidence="9" id="KW-1185">Reference proteome</keyword>
<dbReference type="PROSITE" id="PS50109">
    <property type="entry name" value="HIS_KIN"/>
    <property type="match status" value="1"/>
</dbReference>
<dbReference type="SUPFAM" id="SSF52172">
    <property type="entry name" value="CheY-like"/>
    <property type="match status" value="1"/>
</dbReference>